<comment type="similarity">
    <text evidence="1">Belongs to the type-I restriction system S methylase family.</text>
</comment>
<dbReference type="CDD" id="cd17262">
    <property type="entry name" value="RMtype1_S_Aco12261I-TRD2-CR2"/>
    <property type="match status" value="1"/>
</dbReference>
<dbReference type="AlphaFoldDB" id="A0A7H0H4W5"/>
<gene>
    <name evidence="5" type="ORF">H9L22_15625</name>
</gene>
<keyword evidence="3" id="KW-0238">DNA-binding</keyword>
<dbReference type="InterPro" id="IPR000055">
    <property type="entry name" value="Restrct_endonuc_typeI_TRD"/>
</dbReference>
<name>A0A7H0H4W5_9ACTN</name>
<evidence type="ECO:0000256" key="1">
    <source>
        <dbReference type="ARBA" id="ARBA00010923"/>
    </source>
</evidence>
<protein>
    <submittedName>
        <fullName evidence="5">Restriction endonuclease subunit S</fullName>
    </submittedName>
</protein>
<keyword evidence="5" id="KW-0255">Endonuclease</keyword>
<feature type="domain" description="Type I restriction modification DNA specificity" evidence="4">
    <location>
        <begin position="3"/>
        <end position="155"/>
    </location>
</feature>
<dbReference type="Proteomes" id="UP000516117">
    <property type="component" value="Chromosome"/>
</dbReference>
<sequence>MTYVALGDVSLNLDAKRVPVRASFRRPGPYPYYGASGIVDWVSDFLFEGRHLLVAEDGENLRSRSTPIAFLADGQFWVNNHAHVLTARPGVSDIRYLCYQLQLIDVTGYLTGSAQPKLNRSALDSIQIWLPDLATQTAIADVLGALDDKIAVNERANSIASALSQSLLARASASVPSVPLGQLAVVPRRTVTPVPGGVWHFSLPAFDDGEVPKLEDGTDIKSAKQRLDRPSVLLSKLNPRIPRVWDAAKIPEMHPAVASTEFIVLEPRSGSTAELAAVLRMPATVDGLQSLARGTSGSHQRVSPADAMALEVPDVTQLPAELRRTLTDLATASASRRTESGRLAATRDALLPELMSGRLTVGEVA</sequence>
<organism evidence="5 6">
    <name type="scientific">Tessaracoccus defluvii</name>
    <dbReference type="NCBI Taxonomy" id="1285901"/>
    <lineage>
        <taxon>Bacteria</taxon>
        <taxon>Bacillati</taxon>
        <taxon>Actinomycetota</taxon>
        <taxon>Actinomycetes</taxon>
        <taxon>Propionibacteriales</taxon>
        <taxon>Propionibacteriaceae</taxon>
        <taxon>Tessaracoccus</taxon>
    </lineage>
</organism>
<accession>A0A7H0H4W5</accession>
<dbReference type="GO" id="GO:0009307">
    <property type="term" value="P:DNA restriction-modification system"/>
    <property type="evidence" value="ECO:0007669"/>
    <property type="project" value="UniProtKB-KW"/>
</dbReference>
<keyword evidence="5" id="KW-0540">Nuclease</keyword>
<evidence type="ECO:0000259" key="4">
    <source>
        <dbReference type="Pfam" id="PF01420"/>
    </source>
</evidence>
<dbReference type="PANTHER" id="PTHR30408">
    <property type="entry name" value="TYPE-1 RESTRICTION ENZYME ECOKI SPECIFICITY PROTEIN"/>
    <property type="match status" value="1"/>
</dbReference>
<dbReference type="RefSeq" id="WP_187720711.1">
    <property type="nucleotide sequence ID" value="NZ_BAABBL010000020.1"/>
</dbReference>
<keyword evidence="6" id="KW-1185">Reference proteome</keyword>
<dbReference type="PANTHER" id="PTHR30408:SF12">
    <property type="entry name" value="TYPE I RESTRICTION ENZYME MJAVIII SPECIFICITY SUBUNIT"/>
    <property type="match status" value="1"/>
</dbReference>
<dbReference type="Pfam" id="PF01420">
    <property type="entry name" value="Methylase_S"/>
    <property type="match status" value="1"/>
</dbReference>
<dbReference type="KEGG" id="tdf:H9L22_15625"/>
<dbReference type="GO" id="GO:0003677">
    <property type="term" value="F:DNA binding"/>
    <property type="evidence" value="ECO:0007669"/>
    <property type="project" value="UniProtKB-KW"/>
</dbReference>
<keyword evidence="2" id="KW-0680">Restriction system</keyword>
<reference evidence="5 6" key="1">
    <citation type="submission" date="2020-08" db="EMBL/GenBank/DDBJ databases">
        <title>Genome sequence of Tessaracoccus defluvii JCM 17540T.</title>
        <authorList>
            <person name="Hyun D.-W."/>
            <person name="Bae J.-W."/>
        </authorList>
    </citation>
    <scope>NUCLEOTIDE SEQUENCE [LARGE SCALE GENOMIC DNA]</scope>
    <source>
        <strain evidence="5 6">JCM 17540</strain>
    </source>
</reference>
<dbReference type="SUPFAM" id="SSF116734">
    <property type="entry name" value="DNA methylase specificity domain"/>
    <property type="match status" value="1"/>
</dbReference>
<proteinExistence type="inferred from homology"/>
<evidence type="ECO:0000313" key="5">
    <source>
        <dbReference type="EMBL" id="QNP55581.1"/>
    </source>
</evidence>
<dbReference type="EMBL" id="CP060789">
    <property type="protein sequence ID" value="QNP55581.1"/>
    <property type="molecule type" value="Genomic_DNA"/>
</dbReference>
<keyword evidence="5" id="KW-0378">Hydrolase</keyword>
<dbReference type="REBASE" id="443474">
    <property type="entry name" value="S.Tde17540II"/>
</dbReference>
<dbReference type="Gene3D" id="3.90.220.20">
    <property type="entry name" value="DNA methylase specificity domains"/>
    <property type="match status" value="2"/>
</dbReference>
<evidence type="ECO:0000256" key="3">
    <source>
        <dbReference type="ARBA" id="ARBA00023125"/>
    </source>
</evidence>
<dbReference type="InterPro" id="IPR044946">
    <property type="entry name" value="Restrct_endonuc_typeI_TRD_sf"/>
</dbReference>
<evidence type="ECO:0000256" key="2">
    <source>
        <dbReference type="ARBA" id="ARBA00022747"/>
    </source>
</evidence>
<evidence type="ECO:0000313" key="6">
    <source>
        <dbReference type="Proteomes" id="UP000516117"/>
    </source>
</evidence>
<dbReference type="InterPro" id="IPR052021">
    <property type="entry name" value="Type-I_RS_S_subunit"/>
</dbReference>
<dbReference type="GO" id="GO:0004519">
    <property type="term" value="F:endonuclease activity"/>
    <property type="evidence" value="ECO:0007669"/>
    <property type="project" value="UniProtKB-KW"/>
</dbReference>